<keyword evidence="7 8" id="KW-0472">Membrane</keyword>
<keyword evidence="4" id="KW-0597">Phosphoprotein</keyword>
<dbReference type="CDD" id="cd17417">
    <property type="entry name" value="MFS_NPF5"/>
    <property type="match status" value="1"/>
</dbReference>
<dbReference type="AlphaFoldDB" id="A0AAV7E5S9"/>
<feature type="transmembrane region" description="Helical" evidence="8">
    <location>
        <begin position="473"/>
        <end position="492"/>
    </location>
</feature>
<keyword evidence="5 8" id="KW-0812">Transmembrane</keyword>
<dbReference type="SUPFAM" id="SSF103473">
    <property type="entry name" value="MFS general substrate transporter"/>
    <property type="match status" value="1"/>
</dbReference>
<protein>
    <submittedName>
        <fullName evidence="9">Uncharacterized protein</fullName>
    </submittedName>
</protein>
<evidence type="ECO:0000256" key="2">
    <source>
        <dbReference type="ARBA" id="ARBA00005982"/>
    </source>
</evidence>
<comment type="subcellular location">
    <subcellularLocation>
        <location evidence="1">Membrane</location>
        <topology evidence="1">Multi-pass membrane protein</topology>
    </subcellularLocation>
</comment>
<evidence type="ECO:0000313" key="9">
    <source>
        <dbReference type="EMBL" id="KAG9444142.1"/>
    </source>
</evidence>
<comment type="similarity">
    <text evidence="2">Belongs to the major facilitator superfamily. Proton-dependent oligopeptide transporter (POT/PTR) (TC 2.A.17) family.</text>
</comment>
<feature type="transmembrane region" description="Helical" evidence="8">
    <location>
        <begin position="420"/>
        <end position="440"/>
    </location>
</feature>
<evidence type="ECO:0000256" key="8">
    <source>
        <dbReference type="SAM" id="Phobius"/>
    </source>
</evidence>
<dbReference type="PANTHER" id="PTHR11654">
    <property type="entry name" value="OLIGOPEPTIDE TRANSPORTER-RELATED"/>
    <property type="match status" value="1"/>
</dbReference>
<feature type="transmembrane region" description="Helical" evidence="8">
    <location>
        <begin position="208"/>
        <end position="227"/>
    </location>
</feature>
<feature type="transmembrane region" description="Helical" evidence="8">
    <location>
        <begin position="85"/>
        <end position="105"/>
    </location>
</feature>
<evidence type="ECO:0000256" key="1">
    <source>
        <dbReference type="ARBA" id="ARBA00004141"/>
    </source>
</evidence>
<dbReference type="GO" id="GO:0009705">
    <property type="term" value="C:plant-type vacuole membrane"/>
    <property type="evidence" value="ECO:0007669"/>
    <property type="project" value="UniProtKB-ARBA"/>
</dbReference>
<evidence type="ECO:0000256" key="6">
    <source>
        <dbReference type="ARBA" id="ARBA00022989"/>
    </source>
</evidence>
<dbReference type="GO" id="GO:0080054">
    <property type="term" value="F:low-affinity nitrate transmembrane transporter activity"/>
    <property type="evidence" value="ECO:0007669"/>
    <property type="project" value="UniProtKB-ARBA"/>
</dbReference>
<keyword evidence="3" id="KW-0813">Transport</keyword>
<proteinExistence type="inferred from homology"/>
<evidence type="ECO:0000256" key="5">
    <source>
        <dbReference type="ARBA" id="ARBA00022692"/>
    </source>
</evidence>
<evidence type="ECO:0000256" key="3">
    <source>
        <dbReference type="ARBA" id="ARBA00022448"/>
    </source>
</evidence>
<dbReference type="Pfam" id="PF00854">
    <property type="entry name" value="PTR2"/>
    <property type="match status" value="1"/>
</dbReference>
<dbReference type="GO" id="GO:0071916">
    <property type="term" value="F:dipeptide transmembrane transporter activity"/>
    <property type="evidence" value="ECO:0007669"/>
    <property type="project" value="InterPro"/>
</dbReference>
<dbReference type="EMBL" id="JAINDJ010000006">
    <property type="protein sequence ID" value="KAG9444142.1"/>
    <property type="molecule type" value="Genomic_DNA"/>
</dbReference>
<evidence type="ECO:0000256" key="7">
    <source>
        <dbReference type="ARBA" id="ARBA00023136"/>
    </source>
</evidence>
<keyword evidence="10" id="KW-1185">Reference proteome</keyword>
<feature type="transmembrane region" description="Helical" evidence="8">
    <location>
        <begin position="160"/>
        <end position="177"/>
    </location>
</feature>
<dbReference type="InterPro" id="IPR036259">
    <property type="entry name" value="MFS_trans_sf"/>
</dbReference>
<dbReference type="FunFam" id="1.20.1250.20:FF:000147">
    <property type="entry name" value="Protein NRT1/ PTR family 5.10"/>
    <property type="match status" value="1"/>
</dbReference>
<dbReference type="PROSITE" id="PS01022">
    <property type="entry name" value="PTR2_1"/>
    <property type="match status" value="1"/>
</dbReference>
<dbReference type="InterPro" id="IPR044739">
    <property type="entry name" value="NRT1/PTR"/>
</dbReference>
<evidence type="ECO:0000313" key="10">
    <source>
        <dbReference type="Proteomes" id="UP000825729"/>
    </source>
</evidence>
<feature type="transmembrane region" description="Helical" evidence="8">
    <location>
        <begin position="504"/>
        <end position="525"/>
    </location>
</feature>
<evidence type="ECO:0000256" key="4">
    <source>
        <dbReference type="ARBA" id="ARBA00022553"/>
    </source>
</evidence>
<reference evidence="9 10" key="1">
    <citation type="submission" date="2021-07" db="EMBL/GenBank/DDBJ databases">
        <title>The Aristolochia fimbriata genome: insights into angiosperm evolution, floral development and chemical biosynthesis.</title>
        <authorList>
            <person name="Jiao Y."/>
        </authorList>
    </citation>
    <scope>NUCLEOTIDE SEQUENCE [LARGE SCALE GENOMIC DNA]</scope>
    <source>
        <strain evidence="9">IBCAS-2021</strain>
        <tissue evidence="9">Leaf</tissue>
    </source>
</reference>
<sequence length="582" mass="64059">MESVFKDAPFDISSGHRDAAVHGAVDYKGRPVFRSRSGRWRSALFIIGVELTERFAYYGIAANLITYFTGPLHQSIAVAVTNVNVWAGAASLLPLLGAFVADSFLGRYRTIVLSSLLYIMGLAMLTLSTTLKFLRPQPCSAAAAAAAAAARAFCPSPSRFQMVFFFASLYLVALAQGGHKPCVQAFGADQFDVHDPAESKSKSSFFNWWYFGLCAGTLLAVVTVSYIQDNLSWALGFGIPCIAMAIGLLVFLFGTRSYRYCSTEDKNPFISLAQVFVAAARQSLQSLQKGTPSGEDQTLDLQGRNSRFKFLDRVIAEGERVSSWSACTAKQVEDAKTVLQLVPIWASCLIYAVVYAQSSTLFTKQGSTMDRRIGPHFTIPPATLQSFISISIVFTIPIYDRVLVPVTRAFTKTPSGITMLQRIGIGMFLSVLSMVVAALVEKQRVSVAINSGLVDQYPSKTVPMSVWWLVPQYVLFGVSDVFAMVGLQEFFYDQVPDSLRSVGLALYLSIFGIGSFLSGAMVSGIDKLTRAHGESWFATNLNRAHLDYFYWLLAGLSLVVMGIYLLFARYYVYKTELRFSRV</sequence>
<comment type="caution">
    <text evidence="9">The sequence shown here is derived from an EMBL/GenBank/DDBJ whole genome shotgun (WGS) entry which is preliminary data.</text>
</comment>
<feature type="transmembrane region" description="Helical" evidence="8">
    <location>
        <begin position="43"/>
        <end position="65"/>
    </location>
</feature>
<feature type="transmembrane region" description="Helical" evidence="8">
    <location>
        <begin position="112"/>
        <end position="131"/>
    </location>
</feature>
<feature type="transmembrane region" description="Helical" evidence="8">
    <location>
        <begin position="233"/>
        <end position="253"/>
    </location>
</feature>
<dbReference type="Gene3D" id="1.20.1250.20">
    <property type="entry name" value="MFS general substrate transporter like domains"/>
    <property type="match status" value="1"/>
</dbReference>
<keyword evidence="6 8" id="KW-1133">Transmembrane helix</keyword>
<feature type="transmembrane region" description="Helical" evidence="8">
    <location>
        <begin position="377"/>
        <end position="399"/>
    </location>
</feature>
<dbReference type="GO" id="GO:0042937">
    <property type="term" value="F:tripeptide transmembrane transporter activity"/>
    <property type="evidence" value="ECO:0007669"/>
    <property type="project" value="InterPro"/>
</dbReference>
<dbReference type="InterPro" id="IPR000109">
    <property type="entry name" value="POT_fam"/>
</dbReference>
<feature type="transmembrane region" description="Helical" evidence="8">
    <location>
        <begin position="548"/>
        <end position="572"/>
    </location>
</feature>
<gene>
    <name evidence="9" type="ORF">H6P81_015482</name>
</gene>
<name>A0AAV7E5S9_ARIFI</name>
<dbReference type="InterPro" id="IPR018456">
    <property type="entry name" value="PTR2_symporter_CS"/>
</dbReference>
<organism evidence="9 10">
    <name type="scientific">Aristolochia fimbriata</name>
    <name type="common">White veined hardy Dutchman's pipe vine</name>
    <dbReference type="NCBI Taxonomy" id="158543"/>
    <lineage>
        <taxon>Eukaryota</taxon>
        <taxon>Viridiplantae</taxon>
        <taxon>Streptophyta</taxon>
        <taxon>Embryophyta</taxon>
        <taxon>Tracheophyta</taxon>
        <taxon>Spermatophyta</taxon>
        <taxon>Magnoliopsida</taxon>
        <taxon>Magnoliidae</taxon>
        <taxon>Piperales</taxon>
        <taxon>Aristolochiaceae</taxon>
        <taxon>Aristolochia</taxon>
    </lineage>
</organism>
<dbReference type="Proteomes" id="UP000825729">
    <property type="component" value="Unassembled WGS sequence"/>
</dbReference>
<accession>A0AAV7E5S9</accession>